<keyword evidence="1" id="KW-0812">Transmembrane</keyword>
<keyword evidence="1" id="KW-0472">Membrane</keyword>
<dbReference type="RefSeq" id="WP_090246441.1">
    <property type="nucleotide sequence ID" value="NZ_FNOU01000020.1"/>
</dbReference>
<dbReference type="AlphaFoldDB" id="A0A1H3I1L6"/>
<organism evidence="2 3">
    <name type="scientific">Eubacterium barkeri</name>
    <name type="common">Clostridium barkeri</name>
    <dbReference type="NCBI Taxonomy" id="1528"/>
    <lineage>
        <taxon>Bacteria</taxon>
        <taxon>Bacillati</taxon>
        <taxon>Bacillota</taxon>
        <taxon>Clostridia</taxon>
        <taxon>Eubacteriales</taxon>
        <taxon>Eubacteriaceae</taxon>
        <taxon>Eubacterium</taxon>
    </lineage>
</organism>
<dbReference type="InterPro" id="IPR025699">
    <property type="entry name" value="ABC2_memb-like"/>
</dbReference>
<gene>
    <name evidence="2" type="ORF">SAMN04488579_12048</name>
</gene>
<dbReference type="OrthoDB" id="2216839at2"/>
<protein>
    <submittedName>
        <fullName evidence="2">ABC-2 family transporter protein</fullName>
    </submittedName>
</protein>
<dbReference type="EMBL" id="FNOU01000020">
    <property type="protein sequence ID" value="SDY21600.1"/>
    <property type="molecule type" value="Genomic_DNA"/>
</dbReference>
<feature type="transmembrane region" description="Helical" evidence="1">
    <location>
        <begin position="147"/>
        <end position="170"/>
    </location>
</feature>
<proteinExistence type="predicted"/>
<name>A0A1H3I1L6_EUBBA</name>
<dbReference type="Pfam" id="PF13346">
    <property type="entry name" value="ABC2_membrane_5"/>
    <property type="match status" value="1"/>
</dbReference>
<feature type="transmembrane region" description="Helical" evidence="1">
    <location>
        <begin position="75"/>
        <end position="96"/>
    </location>
</feature>
<evidence type="ECO:0000256" key="1">
    <source>
        <dbReference type="SAM" id="Phobius"/>
    </source>
</evidence>
<keyword evidence="3" id="KW-1185">Reference proteome</keyword>
<keyword evidence="1" id="KW-1133">Transmembrane helix</keyword>
<feature type="transmembrane region" description="Helical" evidence="1">
    <location>
        <begin position="116"/>
        <end position="135"/>
    </location>
</feature>
<evidence type="ECO:0000313" key="3">
    <source>
        <dbReference type="Proteomes" id="UP000199652"/>
    </source>
</evidence>
<dbReference type="STRING" id="1528.SAMN04488579_12048"/>
<reference evidence="3" key="1">
    <citation type="submission" date="2016-10" db="EMBL/GenBank/DDBJ databases">
        <authorList>
            <person name="Varghese N."/>
            <person name="Submissions S."/>
        </authorList>
    </citation>
    <scope>NUCLEOTIDE SEQUENCE [LARGE SCALE GENOMIC DNA]</scope>
    <source>
        <strain evidence="3">VPI 5359</strain>
    </source>
</reference>
<accession>A0A1H3I1L6</accession>
<evidence type="ECO:0000313" key="2">
    <source>
        <dbReference type="EMBL" id="SDY21600.1"/>
    </source>
</evidence>
<dbReference type="Proteomes" id="UP000199652">
    <property type="component" value="Unassembled WGS sequence"/>
</dbReference>
<sequence length="218" mass="24188">MLAQLLKKEFVLSMHPVVPLFMLLSAMVLIPNYPYTVIFFYTTLGVFFTCMIGRENGDISYSVGLPITKKDVVRGRMAFVIIIELIQVLLVAGFSILRNAIESAPNQAGLEANLTLLGAGLVLFGIFNLVFFTQYYKAINKVGRSFVIATTVYWLVALVFEGSTFAIPYVRDVLDTPDPQHLLPKCVVLALGAVVFLLCNSLAYKKGCRSFEEQDLSI</sequence>
<feature type="transmembrane region" description="Helical" evidence="1">
    <location>
        <begin position="182"/>
        <end position="204"/>
    </location>
</feature>